<feature type="region of interest" description="Disordered" evidence="1">
    <location>
        <begin position="75"/>
        <end position="127"/>
    </location>
</feature>
<evidence type="ECO:0000313" key="2">
    <source>
        <dbReference type="EMBL" id="CAI9756069.1"/>
    </source>
</evidence>
<reference evidence="2" key="1">
    <citation type="submission" date="2023-05" db="EMBL/GenBank/DDBJ databases">
        <authorList>
            <person name="Huff M."/>
        </authorList>
    </citation>
    <scope>NUCLEOTIDE SEQUENCE</scope>
</reference>
<feature type="compositionally biased region" description="Polar residues" evidence="1">
    <location>
        <begin position="88"/>
        <end position="108"/>
    </location>
</feature>
<proteinExistence type="predicted"/>
<keyword evidence="3" id="KW-1185">Reference proteome</keyword>
<feature type="compositionally biased region" description="Low complexity" evidence="1">
    <location>
        <begin position="16"/>
        <end position="25"/>
    </location>
</feature>
<evidence type="ECO:0000256" key="1">
    <source>
        <dbReference type="SAM" id="MobiDB-lite"/>
    </source>
</evidence>
<dbReference type="Proteomes" id="UP000834106">
    <property type="component" value="Chromosome 2"/>
</dbReference>
<feature type="region of interest" description="Disordered" evidence="1">
    <location>
        <begin position="15"/>
        <end position="59"/>
    </location>
</feature>
<sequence>MGGFAKRKCESFNPRSEIFSMSKSSSEPEENVAKSSARAPAGSSTLTPKATGAKPSWGGVAPLVRHHRVLSPLVPPPKELASLPLRPTTHQSADSEPNMTVTPSQLAKRQTVRRAAALRQRLRGPKP</sequence>
<dbReference type="EMBL" id="OU503037">
    <property type="protein sequence ID" value="CAI9756069.1"/>
    <property type="molecule type" value="Genomic_DNA"/>
</dbReference>
<gene>
    <name evidence="2" type="ORF">FPE_LOCUS3499</name>
</gene>
<protein>
    <submittedName>
        <fullName evidence="2">Uncharacterized protein</fullName>
    </submittedName>
</protein>
<name>A0AAD2DJA7_9LAMI</name>
<organism evidence="2 3">
    <name type="scientific">Fraxinus pennsylvanica</name>
    <dbReference type="NCBI Taxonomy" id="56036"/>
    <lineage>
        <taxon>Eukaryota</taxon>
        <taxon>Viridiplantae</taxon>
        <taxon>Streptophyta</taxon>
        <taxon>Embryophyta</taxon>
        <taxon>Tracheophyta</taxon>
        <taxon>Spermatophyta</taxon>
        <taxon>Magnoliopsida</taxon>
        <taxon>eudicotyledons</taxon>
        <taxon>Gunneridae</taxon>
        <taxon>Pentapetalae</taxon>
        <taxon>asterids</taxon>
        <taxon>lamiids</taxon>
        <taxon>Lamiales</taxon>
        <taxon>Oleaceae</taxon>
        <taxon>Oleeae</taxon>
        <taxon>Fraxinus</taxon>
    </lineage>
</organism>
<dbReference type="AlphaFoldDB" id="A0AAD2DJA7"/>
<accession>A0AAD2DJA7</accession>
<evidence type="ECO:0000313" key="3">
    <source>
        <dbReference type="Proteomes" id="UP000834106"/>
    </source>
</evidence>